<dbReference type="Proteomes" id="UP000682733">
    <property type="component" value="Unassembled WGS sequence"/>
</dbReference>
<name>A0A8S2HLN6_9BILA</name>
<feature type="region of interest" description="Disordered" evidence="1">
    <location>
        <begin position="567"/>
        <end position="603"/>
    </location>
</feature>
<evidence type="ECO:0000313" key="3">
    <source>
        <dbReference type="EMBL" id="CAF3656475.1"/>
    </source>
</evidence>
<dbReference type="AlphaFoldDB" id="A0A8S2HLN6"/>
<accession>A0A8S2HLN6</accession>
<comment type="caution">
    <text evidence="3">The sequence shown here is derived from an EMBL/GenBank/DDBJ whole genome shotgun (WGS) entry which is preliminary data.</text>
</comment>
<dbReference type="EMBL" id="CAJNOK010002708">
    <property type="protein sequence ID" value="CAF0871622.1"/>
    <property type="molecule type" value="Genomic_DNA"/>
</dbReference>
<evidence type="ECO:0000313" key="2">
    <source>
        <dbReference type="EMBL" id="CAF0871622.1"/>
    </source>
</evidence>
<dbReference type="Proteomes" id="UP000677228">
    <property type="component" value="Unassembled WGS sequence"/>
</dbReference>
<dbReference type="InterPro" id="IPR025048">
    <property type="entry name" value="DUF3987"/>
</dbReference>
<organism evidence="3 4">
    <name type="scientific">Didymodactylos carnosus</name>
    <dbReference type="NCBI Taxonomy" id="1234261"/>
    <lineage>
        <taxon>Eukaryota</taxon>
        <taxon>Metazoa</taxon>
        <taxon>Spiralia</taxon>
        <taxon>Gnathifera</taxon>
        <taxon>Rotifera</taxon>
        <taxon>Eurotatoria</taxon>
        <taxon>Bdelloidea</taxon>
        <taxon>Philodinida</taxon>
        <taxon>Philodinidae</taxon>
        <taxon>Didymodactylos</taxon>
    </lineage>
</organism>
<dbReference type="EMBL" id="CAJOBA010002709">
    <property type="protein sequence ID" value="CAF3656475.1"/>
    <property type="molecule type" value="Genomic_DNA"/>
</dbReference>
<reference evidence="3" key="1">
    <citation type="submission" date="2021-02" db="EMBL/GenBank/DDBJ databases">
        <authorList>
            <person name="Nowell W R."/>
        </authorList>
    </citation>
    <scope>NUCLEOTIDE SEQUENCE</scope>
</reference>
<dbReference type="Pfam" id="PF13148">
    <property type="entry name" value="DUF3987"/>
    <property type="match status" value="1"/>
</dbReference>
<feature type="compositionally biased region" description="Polar residues" evidence="1">
    <location>
        <begin position="567"/>
        <end position="576"/>
    </location>
</feature>
<proteinExistence type="predicted"/>
<protein>
    <submittedName>
        <fullName evidence="3">Uncharacterized protein</fullName>
    </submittedName>
</protein>
<sequence length="603" mass="67856">MPAGSKLILGKNVTERMTEASKIEINLKDMFDDLTCDLLLNICQSRALQPMYLTTILLPAVAHFCANSLIISWSGMENYFILYTIICGYPCAGKTTATKILTDAILDVEAAIGIKSEDSRLNNSVSIESLCNELEKQPDLLQIWDEFNTFITTMGLYKVDKAAHDRSWFNMFFNGEKMKRRQTVCKNTCMQRPQLNICCAGQPMTVITSLEENVNIPVTLDALFARFIVCAPRAKAPKSDDFKPICLDIPSLMHFLFAVYALHRECRRYEYSAEAKEAIRFKFNQFSDIINAVNSANDTFLANVYGKSQIIVDRLAGVLHVALVASKVLCNCQPPIVYNVFSKETRQQIASEAKKLVREEKDIFIIHKTTAEKAIKLIDYYISQKKALCGYSTTTDLNEIQQEIRSNDSEESGTITKRSLENAMALVLITPGKQVSLTELVKHRKYPTKTFAAALEELEKLNIGKVVKKRNSRGSPSIVFHKHDVDRKNAAKLLELENKLKSLKITTYEYLRTFENSKLESNASTADQDVDENMEIGSQSLFQRGQRRTTNRPLAALTTQIVRVTSHSNRAQNEISRMSFGSDSFSDDQQDSVVLASGITSPN</sequence>
<evidence type="ECO:0000313" key="4">
    <source>
        <dbReference type="Proteomes" id="UP000682733"/>
    </source>
</evidence>
<gene>
    <name evidence="2" type="ORF">OVA965_LOCUS8161</name>
    <name evidence="3" type="ORF">TMI583_LOCUS8157</name>
</gene>
<evidence type="ECO:0000256" key="1">
    <source>
        <dbReference type="SAM" id="MobiDB-lite"/>
    </source>
</evidence>